<dbReference type="SUPFAM" id="SSF53335">
    <property type="entry name" value="S-adenosyl-L-methionine-dependent methyltransferases"/>
    <property type="match status" value="1"/>
</dbReference>
<dbReference type="Pfam" id="PF13649">
    <property type="entry name" value="Methyltransf_25"/>
    <property type="match status" value="1"/>
</dbReference>
<dbReference type="Gene3D" id="3.40.50.150">
    <property type="entry name" value="Vaccinia Virus protein VP39"/>
    <property type="match status" value="1"/>
</dbReference>
<proteinExistence type="predicted"/>
<name>A0ABS5L6N9_9ACTN</name>
<dbReference type="RefSeq" id="WP_212021095.1">
    <property type="nucleotide sequence ID" value="NZ_JAAFYZ010000308.1"/>
</dbReference>
<keyword evidence="2" id="KW-0489">Methyltransferase</keyword>
<protein>
    <submittedName>
        <fullName evidence="2">Methyltransferase domain-containing protein</fullName>
    </submittedName>
</protein>
<dbReference type="InterPro" id="IPR029063">
    <property type="entry name" value="SAM-dependent_MTases_sf"/>
</dbReference>
<dbReference type="InterPro" id="IPR050508">
    <property type="entry name" value="Methyltransf_Superfamily"/>
</dbReference>
<reference evidence="2 3" key="1">
    <citation type="submission" date="2020-02" db="EMBL/GenBank/DDBJ databases">
        <title>Acidophilic actinobacteria isolated from forest soil.</title>
        <authorList>
            <person name="Golinska P."/>
        </authorList>
    </citation>
    <scope>NUCLEOTIDE SEQUENCE [LARGE SCALE GENOMIC DNA]</scope>
    <source>
        <strain evidence="2 3">NL8</strain>
    </source>
</reference>
<dbReference type="Proteomes" id="UP000730482">
    <property type="component" value="Unassembled WGS sequence"/>
</dbReference>
<dbReference type="InterPro" id="IPR041698">
    <property type="entry name" value="Methyltransf_25"/>
</dbReference>
<evidence type="ECO:0000313" key="2">
    <source>
        <dbReference type="EMBL" id="MBS2554007.1"/>
    </source>
</evidence>
<organism evidence="2 3">
    <name type="scientific">Catenulispora pinistramenti</name>
    <dbReference type="NCBI Taxonomy" id="2705254"/>
    <lineage>
        <taxon>Bacteria</taxon>
        <taxon>Bacillati</taxon>
        <taxon>Actinomycetota</taxon>
        <taxon>Actinomycetes</taxon>
        <taxon>Catenulisporales</taxon>
        <taxon>Catenulisporaceae</taxon>
        <taxon>Catenulispora</taxon>
    </lineage>
</organism>
<comment type="caution">
    <text evidence="2">The sequence shown here is derived from an EMBL/GenBank/DDBJ whole genome shotgun (WGS) entry which is preliminary data.</text>
</comment>
<sequence length="221" mass="23464">MTASTGAPASTDLRATKDSYDTVAGSYAELVTLDFGRMPLETAMLGEFVARVRNSGPVGDLGCGPGHLTAYLNEEGVPAFGVDLSSGMVEVARKRNPGLRFEVGSMTALELADGELGGAVSWYSIVHMALEQLPGVFAEFFRVLTPGGHLLLGFKAGDRESPLTHAYGHDVSLTVYWHSPERVAELLEQAGFVVEARLVRAPGETDKGPQAFILARKPTAG</sequence>
<evidence type="ECO:0000313" key="3">
    <source>
        <dbReference type="Proteomes" id="UP000730482"/>
    </source>
</evidence>
<dbReference type="PANTHER" id="PTHR42912">
    <property type="entry name" value="METHYLTRANSFERASE"/>
    <property type="match status" value="1"/>
</dbReference>
<evidence type="ECO:0000259" key="1">
    <source>
        <dbReference type="Pfam" id="PF13649"/>
    </source>
</evidence>
<accession>A0ABS5L6N9</accession>
<dbReference type="CDD" id="cd02440">
    <property type="entry name" value="AdoMet_MTases"/>
    <property type="match status" value="1"/>
</dbReference>
<gene>
    <name evidence="2" type="ORF">KGQ19_44855</name>
</gene>
<feature type="domain" description="Methyltransferase" evidence="1">
    <location>
        <begin position="60"/>
        <end position="148"/>
    </location>
</feature>
<keyword evidence="3" id="KW-1185">Reference proteome</keyword>
<dbReference type="EMBL" id="JAAFYZ010000308">
    <property type="protein sequence ID" value="MBS2554007.1"/>
    <property type="molecule type" value="Genomic_DNA"/>
</dbReference>
<keyword evidence="2" id="KW-0808">Transferase</keyword>
<dbReference type="GO" id="GO:0032259">
    <property type="term" value="P:methylation"/>
    <property type="evidence" value="ECO:0007669"/>
    <property type="project" value="UniProtKB-KW"/>
</dbReference>
<dbReference type="GO" id="GO:0008168">
    <property type="term" value="F:methyltransferase activity"/>
    <property type="evidence" value="ECO:0007669"/>
    <property type="project" value="UniProtKB-KW"/>
</dbReference>